<evidence type="ECO:0000256" key="6">
    <source>
        <dbReference type="HAMAP-Rule" id="MF_00265"/>
    </source>
</evidence>
<dbReference type="Gene3D" id="3.40.50.1010">
    <property type="entry name" value="5'-nuclease"/>
    <property type="match status" value="1"/>
</dbReference>
<evidence type="ECO:0000256" key="2">
    <source>
        <dbReference type="ARBA" id="ARBA00022722"/>
    </source>
</evidence>
<evidence type="ECO:0000256" key="1">
    <source>
        <dbReference type="ARBA" id="ARBA00022649"/>
    </source>
</evidence>
<keyword evidence="4 6" id="KW-0378">Hydrolase</keyword>
<keyword evidence="9" id="KW-1185">Reference proteome</keyword>
<accession>A0A2Y9C1I1</accession>
<comment type="cofactor">
    <cofactor evidence="6">
        <name>Mg(2+)</name>
        <dbReference type="ChEBI" id="CHEBI:18420"/>
    </cofactor>
</comment>
<dbReference type="InterPro" id="IPR051619">
    <property type="entry name" value="TypeII_TA_RNase_PINc/VapC"/>
</dbReference>
<dbReference type="Proteomes" id="UP000250028">
    <property type="component" value="Unassembled WGS sequence"/>
</dbReference>
<dbReference type="Pfam" id="PF01850">
    <property type="entry name" value="PIN"/>
    <property type="match status" value="1"/>
</dbReference>
<evidence type="ECO:0000256" key="3">
    <source>
        <dbReference type="ARBA" id="ARBA00022723"/>
    </source>
</evidence>
<feature type="binding site" evidence="6">
    <location>
        <position position="103"/>
    </location>
    <ligand>
        <name>Mg(2+)</name>
        <dbReference type="ChEBI" id="CHEBI:18420"/>
    </ligand>
</feature>
<dbReference type="PANTHER" id="PTHR35901:SF1">
    <property type="entry name" value="EXONUCLEASE VAPC9"/>
    <property type="match status" value="1"/>
</dbReference>
<name>A0A2Y9C1I1_9MICO</name>
<keyword evidence="6" id="KW-0800">Toxin</keyword>
<comment type="similarity">
    <text evidence="6">Belongs to the PINc/VapC protein family.</text>
</comment>
<dbReference type="GO" id="GO:0090729">
    <property type="term" value="F:toxin activity"/>
    <property type="evidence" value="ECO:0007669"/>
    <property type="project" value="UniProtKB-KW"/>
</dbReference>
<dbReference type="CDD" id="cd09873">
    <property type="entry name" value="PIN_Pae0151-like"/>
    <property type="match status" value="1"/>
</dbReference>
<dbReference type="OrthoDB" id="1524147at2"/>
<keyword evidence="3 6" id="KW-0479">Metal-binding</keyword>
<evidence type="ECO:0000259" key="7">
    <source>
        <dbReference type="Pfam" id="PF01850"/>
    </source>
</evidence>
<gene>
    <name evidence="6" type="primary">vapC</name>
    <name evidence="8" type="ORF">SAMN04489750_1680</name>
</gene>
<sequence>MSSVLVDTSVLIKWFHEEGEQEVAAARALRDAHAAGALDAYVLDLAVYEVGNVLARALGWAGQRIHDQLLDLLAIVGPPVSMDPSWLRTAAAISEQHRMSFYDARWAACGQELGIPLVSADRRLIASGLALEPTAAEHRLLS</sequence>
<dbReference type="HAMAP" id="MF_00265">
    <property type="entry name" value="VapC_Nob1"/>
    <property type="match status" value="1"/>
</dbReference>
<feature type="domain" description="PIN" evidence="7">
    <location>
        <begin position="4"/>
        <end position="124"/>
    </location>
</feature>
<dbReference type="PANTHER" id="PTHR35901">
    <property type="entry name" value="RIBONUCLEASE VAPC3"/>
    <property type="match status" value="1"/>
</dbReference>
<dbReference type="EC" id="3.1.-.-" evidence="6"/>
<protein>
    <recommendedName>
        <fullName evidence="6">Ribonuclease VapC</fullName>
        <shortName evidence="6">RNase VapC</shortName>
        <ecNumber evidence="6">3.1.-.-</ecNumber>
    </recommendedName>
    <alternativeName>
        <fullName evidence="6">Toxin VapC</fullName>
    </alternativeName>
</protein>
<evidence type="ECO:0000256" key="4">
    <source>
        <dbReference type="ARBA" id="ARBA00022801"/>
    </source>
</evidence>
<dbReference type="SUPFAM" id="SSF88723">
    <property type="entry name" value="PIN domain-like"/>
    <property type="match status" value="1"/>
</dbReference>
<keyword evidence="1 6" id="KW-1277">Toxin-antitoxin system</keyword>
<dbReference type="InterPro" id="IPR022907">
    <property type="entry name" value="VapC_family"/>
</dbReference>
<comment type="function">
    <text evidence="6">Toxic component of a toxin-antitoxin (TA) system. An RNase.</text>
</comment>
<dbReference type="GO" id="GO:0016787">
    <property type="term" value="F:hydrolase activity"/>
    <property type="evidence" value="ECO:0007669"/>
    <property type="project" value="UniProtKB-KW"/>
</dbReference>
<dbReference type="AlphaFoldDB" id="A0A2Y9C1I1"/>
<evidence type="ECO:0000313" key="8">
    <source>
        <dbReference type="EMBL" id="SSA34363.1"/>
    </source>
</evidence>
<organism evidence="8 9">
    <name type="scientific">Branchiibius hedensis</name>
    <dbReference type="NCBI Taxonomy" id="672460"/>
    <lineage>
        <taxon>Bacteria</taxon>
        <taxon>Bacillati</taxon>
        <taxon>Actinomycetota</taxon>
        <taxon>Actinomycetes</taxon>
        <taxon>Micrococcales</taxon>
        <taxon>Dermacoccaceae</taxon>
        <taxon>Branchiibius</taxon>
    </lineage>
</organism>
<proteinExistence type="inferred from homology"/>
<keyword evidence="2 6" id="KW-0540">Nuclease</keyword>
<dbReference type="GO" id="GO:0004540">
    <property type="term" value="F:RNA nuclease activity"/>
    <property type="evidence" value="ECO:0007669"/>
    <property type="project" value="InterPro"/>
</dbReference>
<dbReference type="InterPro" id="IPR002716">
    <property type="entry name" value="PIN_dom"/>
</dbReference>
<keyword evidence="5 6" id="KW-0460">Magnesium</keyword>
<reference evidence="9" key="1">
    <citation type="submission" date="2016-10" db="EMBL/GenBank/DDBJ databases">
        <authorList>
            <person name="Varghese N."/>
            <person name="Submissions S."/>
        </authorList>
    </citation>
    <scope>NUCLEOTIDE SEQUENCE [LARGE SCALE GENOMIC DNA]</scope>
    <source>
        <strain evidence="9">DSM 22951</strain>
    </source>
</reference>
<evidence type="ECO:0000313" key="9">
    <source>
        <dbReference type="Proteomes" id="UP000250028"/>
    </source>
</evidence>
<dbReference type="RefSeq" id="WP_109684938.1">
    <property type="nucleotide sequence ID" value="NZ_QGDN01000001.1"/>
</dbReference>
<dbReference type="EMBL" id="UESZ01000001">
    <property type="protein sequence ID" value="SSA34363.1"/>
    <property type="molecule type" value="Genomic_DNA"/>
</dbReference>
<feature type="binding site" evidence="6">
    <location>
        <position position="7"/>
    </location>
    <ligand>
        <name>Mg(2+)</name>
        <dbReference type="ChEBI" id="CHEBI:18420"/>
    </ligand>
</feature>
<dbReference type="InterPro" id="IPR029060">
    <property type="entry name" value="PIN-like_dom_sf"/>
</dbReference>
<evidence type="ECO:0000256" key="5">
    <source>
        <dbReference type="ARBA" id="ARBA00022842"/>
    </source>
</evidence>
<dbReference type="InterPro" id="IPR044153">
    <property type="entry name" value="PIN_Pae0151-like"/>
</dbReference>
<dbReference type="GO" id="GO:0000287">
    <property type="term" value="F:magnesium ion binding"/>
    <property type="evidence" value="ECO:0007669"/>
    <property type="project" value="UniProtKB-UniRule"/>
</dbReference>